<dbReference type="EMBL" id="CP030118">
    <property type="protein sequence ID" value="QDL11041.1"/>
    <property type="molecule type" value="Genomic_DNA"/>
</dbReference>
<reference evidence="2 3" key="1">
    <citation type="submission" date="2018-06" db="EMBL/GenBank/DDBJ databases">
        <title>Comparative genomics of Brasilonema spp. strains.</title>
        <authorList>
            <person name="Alvarenga D.O."/>
            <person name="Fiore M.F."/>
            <person name="Varani A.M."/>
        </authorList>
    </citation>
    <scope>NUCLEOTIDE SEQUENCE [LARGE SCALE GENOMIC DNA]</scope>
    <source>
        <strain evidence="2 3">CENA114</strain>
    </source>
</reference>
<sequence>MFNKFIATVATAATVSTVTLSLSVTSAFAAPPRVHVINNCMAYNMSGQAVSPLVVGQYYTVVATGKFSRSGNNGVKVLVWDQRNQRRGTLNVATRCLESNQGRVIYYN</sequence>
<name>A0A856MNG4_9CYAN</name>
<dbReference type="Proteomes" id="UP000503129">
    <property type="component" value="Chromosome"/>
</dbReference>
<evidence type="ECO:0000256" key="1">
    <source>
        <dbReference type="SAM" id="SignalP"/>
    </source>
</evidence>
<feature type="chain" id="PRO_5032913089" evidence="1">
    <location>
        <begin position="30"/>
        <end position="108"/>
    </location>
</feature>
<dbReference type="KEGG" id="bsen:DP114_26880"/>
<proteinExistence type="predicted"/>
<evidence type="ECO:0000313" key="3">
    <source>
        <dbReference type="Proteomes" id="UP000503129"/>
    </source>
</evidence>
<evidence type="ECO:0000313" key="2">
    <source>
        <dbReference type="EMBL" id="QDL11041.1"/>
    </source>
</evidence>
<feature type="signal peptide" evidence="1">
    <location>
        <begin position="1"/>
        <end position="29"/>
    </location>
</feature>
<gene>
    <name evidence="2" type="ORF">DP114_26880</name>
</gene>
<keyword evidence="1" id="KW-0732">Signal</keyword>
<organism evidence="2 3">
    <name type="scientific">Brasilonema sennae CENA114</name>
    <dbReference type="NCBI Taxonomy" id="415709"/>
    <lineage>
        <taxon>Bacteria</taxon>
        <taxon>Bacillati</taxon>
        <taxon>Cyanobacteriota</taxon>
        <taxon>Cyanophyceae</taxon>
        <taxon>Nostocales</taxon>
        <taxon>Scytonemataceae</taxon>
        <taxon>Brasilonema</taxon>
        <taxon>Bromeliae group (in: Brasilonema)</taxon>
    </lineage>
</organism>
<dbReference type="RefSeq" id="WP_169266372.1">
    <property type="nucleotide sequence ID" value="NZ_CAWOXK010000001.1"/>
</dbReference>
<dbReference type="AlphaFoldDB" id="A0A856MNG4"/>
<keyword evidence="3" id="KW-1185">Reference proteome</keyword>
<protein>
    <submittedName>
        <fullName evidence="2">Uncharacterized protein</fullName>
    </submittedName>
</protein>
<accession>A0A856MNG4</accession>